<evidence type="ECO:0000313" key="5">
    <source>
        <dbReference type="Proteomes" id="UP000295277"/>
    </source>
</evidence>
<evidence type="ECO:0000256" key="1">
    <source>
        <dbReference type="SAM" id="MobiDB-lite"/>
    </source>
</evidence>
<keyword evidence="5" id="KW-1185">Reference proteome</keyword>
<proteinExistence type="predicted"/>
<dbReference type="InterPro" id="IPR009683">
    <property type="entry name" value="Extensin-like_C"/>
</dbReference>
<dbReference type="RefSeq" id="WP_243642076.1">
    <property type="nucleotide sequence ID" value="NZ_SLVM01000019.1"/>
</dbReference>
<protein>
    <recommendedName>
        <fullName evidence="3">Extensin-like C-terminal domain-containing protein</fullName>
    </recommendedName>
</protein>
<feature type="compositionally biased region" description="Low complexity" evidence="1">
    <location>
        <begin position="34"/>
        <end position="56"/>
    </location>
</feature>
<dbReference type="Pfam" id="PF06904">
    <property type="entry name" value="Extensin-like_C"/>
    <property type="match status" value="1"/>
</dbReference>
<name>A0A4R1YQS2_9RHOB</name>
<feature type="chain" id="PRO_5020222040" description="Extensin-like C-terminal domain-containing protein" evidence="2">
    <location>
        <begin position="21"/>
        <end position="282"/>
    </location>
</feature>
<organism evidence="4 5">
    <name type="scientific">Rhodovulum steppense</name>
    <dbReference type="NCBI Taxonomy" id="540251"/>
    <lineage>
        <taxon>Bacteria</taxon>
        <taxon>Pseudomonadati</taxon>
        <taxon>Pseudomonadota</taxon>
        <taxon>Alphaproteobacteria</taxon>
        <taxon>Rhodobacterales</taxon>
        <taxon>Paracoccaceae</taxon>
        <taxon>Rhodovulum</taxon>
    </lineage>
</organism>
<evidence type="ECO:0000259" key="3">
    <source>
        <dbReference type="Pfam" id="PF06904"/>
    </source>
</evidence>
<dbReference type="Proteomes" id="UP000295277">
    <property type="component" value="Unassembled WGS sequence"/>
</dbReference>
<feature type="signal peptide" evidence="2">
    <location>
        <begin position="1"/>
        <end position="20"/>
    </location>
</feature>
<dbReference type="AlphaFoldDB" id="A0A4R1YQS2"/>
<gene>
    <name evidence="4" type="ORF">EV216_11951</name>
</gene>
<feature type="region of interest" description="Disordered" evidence="1">
    <location>
        <begin position="21"/>
        <end position="63"/>
    </location>
</feature>
<feature type="domain" description="Extensin-like C-terminal" evidence="3">
    <location>
        <begin position="128"/>
        <end position="282"/>
    </location>
</feature>
<evidence type="ECO:0000313" key="4">
    <source>
        <dbReference type="EMBL" id="TCM81009.1"/>
    </source>
</evidence>
<evidence type="ECO:0000256" key="2">
    <source>
        <dbReference type="SAM" id="SignalP"/>
    </source>
</evidence>
<reference evidence="4 5" key="1">
    <citation type="submission" date="2019-03" db="EMBL/GenBank/DDBJ databases">
        <title>Genomic Encyclopedia of Type Strains, Phase IV (KMG-IV): sequencing the most valuable type-strain genomes for metagenomic binning, comparative biology and taxonomic classification.</title>
        <authorList>
            <person name="Goeker M."/>
        </authorList>
    </citation>
    <scope>NUCLEOTIDE SEQUENCE [LARGE SCALE GENOMIC DNA]</scope>
    <source>
        <strain evidence="4 5">DSM 21153</strain>
    </source>
</reference>
<comment type="caution">
    <text evidence="4">The sequence shown here is derived from an EMBL/GenBank/DDBJ whole genome shotgun (WGS) entry which is preliminary data.</text>
</comment>
<dbReference type="EMBL" id="SLVM01000019">
    <property type="protein sequence ID" value="TCM81009.1"/>
    <property type="molecule type" value="Genomic_DNA"/>
</dbReference>
<sequence>MRRLWGGALVLVLAATPALAGLDTSPRPEPRPASEPFQVARAEPASRPAELPAALRPAPPRAAEPERLPAAALARSLRPQPRPERSFQTAALSAAAIRSQPANVLTAKRGAICGDDRIRGEEIAPILSQVQGCGVDRPVRVTSVDGVRLSQTATMDCDTARALRRWVTEGAKPAVGKKGGGLAQLEVAAHYICRPRNRQAGAKISEHGRGRAVDISALTLANGSRITVQGGWRDPAQGKILRQVHKAACGPFGTVLGPESDRFHQDHFHFDTARHRNGAYCR</sequence>
<accession>A0A4R1YQS2</accession>
<keyword evidence="2" id="KW-0732">Signal</keyword>